<feature type="compositionally biased region" description="Polar residues" evidence="3">
    <location>
        <begin position="686"/>
        <end position="698"/>
    </location>
</feature>
<dbReference type="HOGENOM" id="CLU_012508_2_0_1"/>
<evidence type="ECO:0000313" key="6">
    <source>
        <dbReference type="Proteomes" id="UP000030651"/>
    </source>
</evidence>
<protein>
    <recommendedName>
        <fullName evidence="7">Cell wall anchored protein</fullName>
    </recommendedName>
</protein>
<dbReference type="InParanoid" id="W3XI50"/>
<keyword evidence="1" id="KW-0677">Repeat</keyword>
<keyword evidence="4" id="KW-0472">Membrane</keyword>
<proteinExistence type="predicted"/>
<reference evidence="6" key="1">
    <citation type="journal article" date="2015" name="BMC Genomics">
        <title>Genomic and transcriptomic analysis of the endophytic fungus Pestalotiopsis fici reveals its lifestyle and high potential for synthesis of natural products.</title>
        <authorList>
            <person name="Wang X."/>
            <person name="Zhang X."/>
            <person name="Liu L."/>
            <person name="Xiang M."/>
            <person name="Wang W."/>
            <person name="Sun X."/>
            <person name="Che Y."/>
            <person name="Guo L."/>
            <person name="Liu G."/>
            <person name="Guo L."/>
            <person name="Wang C."/>
            <person name="Yin W.B."/>
            <person name="Stadler M."/>
            <person name="Zhang X."/>
            <person name="Liu X."/>
        </authorList>
    </citation>
    <scope>NUCLEOTIDE SEQUENCE [LARGE SCALE GENOMIC DNA]</scope>
    <source>
        <strain evidence="6">W106-1 / CGMCC3.15140</strain>
    </source>
</reference>
<feature type="region of interest" description="Disordered" evidence="3">
    <location>
        <begin position="542"/>
        <end position="615"/>
    </location>
</feature>
<feature type="compositionally biased region" description="Polar residues" evidence="3">
    <location>
        <begin position="1"/>
        <end position="14"/>
    </location>
</feature>
<gene>
    <name evidence="5" type="ORF">PFICI_03748</name>
</gene>
<dbReference type="OMA" id="SKWYTQT"/>
<dbReference type="OrthoDB" id="10251809at2759"/>
<keyword evidence="2" id="KW-0408">Iron</keyword>
<dbReference type="PANTHER" id="PTHR47435">
    <property type="entry name" value="KELCH REPEAT PROTEIN (AFU_ORTHOLOGUE AFUA_5G12780)"/>
    <property type="match status" value="1"/>
</dbReference>
<evidence type="ECO:0000313" key="5">
    <source>
        <dbReference type="EMBL" id="ETS85723.1"/>
    </source>
</evidence>
<feature type="region of interest" description="Disordered" evidence="3">
    <location>
        <begin position="1"/>
        <end position="26"/>
    </location>
</feature>
<feature type="transmembrane region" description="Helical" evidence="4">
    <location>
        <begin position="34"/>
        <end position="51"/>
    </location>
</feature>
<feature type="compositionally biased region" description="Polar residues" evidence="3">
    <location>
        <begin position="546"/>
        <end position="571"/>
    </location>
</feature>
<organism evidence="5 6">
    <name type="scientific">Pestalotiopsis fici (strain W106-1 / CGMCC3.15140)</name>
    <dbReference type="NCBI Taxonomy" id="1229662"/>
    <lineage>
        <taxon>Eukaryota</taxon>
        <taxon>Fungi</taxon>
        <taxon>Dikarya</taxon>
        <taxon>Ascomycota</taxon>
        <taxon>Pezizomycotina</taxon>
        <taxon>Sordariomycetes</taxon>
        <taxon>Xylariomycetidae</taxon>
        <taxon>Amphisphaeriales</taxon>
        <taxon>Sporocadaceae</taxon>
        <taxon>Pestalotiopsis</taxon>
    </lineage>
</organism>
<evidence type="ECO:0000256" key="3">
    <source>
        <dbReference type="SAM" id="MobiDB-lite"/>
    </source>
</evidence>
<dbReference type="InterPro" id="IPR015915">
    <property type="entry name" value="Kelch-typ_b-propeller"/>
</dbReference>
<dbReference type="eggNOG" id="ENOG502QYA9">
    <property type="taxonomic scope" value="Eukaryota"/>
</dbReference>
<evidence type="ECO:0000256" key="1">
    <source>
        <dbReference type="ARBA" id="ARBA00022737"/>
    </source>
</evidence>
<keyword evidence="4" id="KW-1133">Transmembrane helix</keyword>
<dbReference type="EMBL" id="KI912110">
    <property type="protein sequence ID" value="ETS85723.1"/>
    <property type="molecule type" value="Genomic_DNA"/>
</dbReference>
<evidence type="ECO:0008006" key="7">
    <source>
        <dbReference type="Google" id="ProtNLM"/>
    </source>
</evidence>
<dbReference type="AlphaFoldDB" id="W3XI50"/>
<name>W3XI50_PESFW</name>
<sequence>MGSASSSRQDSFWSTAPRGTLGTKRRHSLQSQQLPLIMMMVLFFFSSLSYAQRDPVNNFCRRFGHQSAVIDRKLYIDGGFINYSPLEDDPTNYTNTFLSYNDLDEIAAGGMPQLYSNLSKNATIPSVNGGVLWADTVNKYLFLYGGESTVSPPTEISLYSYDTLNNYWTSLNVPQSLASASYGAGVSVSEIGQAYYYGGWQSNASSPGWTGGRAATTGLIHYDMDAQRMDNMTGPDNTGRAEGSMVYLPVSDGGMLIYFGGSQDPGNGSVLGQPMDEIFIFDIASSRWYTQTASGDVPGMRARFCSGVTWADDQSSYNVYLYGGLGMPNYTSGYDDVYILSMPSFTWIKMYPNNTAEQYPHHSLTCNVIDGAQMIITGGEFPLDNTSCDAPTQFGAHGLDMGEQNADRSPWFLYRPNITSYVVPDVISNVIGGNAQGAATKTSPVDGFDEIDLKVLMARKYTAPARSPTRNVSTATVTVPPAAPSHSSSLSRGAIAGIAVGSAVGALAVLAGIWLCCRRRRDMMRDRQSTGGMSTVPALQHHHAHTNSGDGSLWSPVSSHQHSPYGTTSSPVFAHPQHFPPTAYIPDHPVEMPGNLHDSGASEMYDNSSAQRHSKIASVGDQSPIGGGGGVASPYPPPLSIPGGTDAVKHGGVARSWPTSPVGGDMDQVSPLRPSVYAGGGYGPQELSSETTPVSPRSATKGGHTHETFYHAS</sequence>
<feature type="transmembrane region" description="Helical" evidence="4">
    <location>
        <begin position="494"/>
        <end position="517"/>
    </location>
</feature>
<feature type="compositionally biased region" description="Basic and acidic residues" evidence="3">
    <location>
        <begin position="704"/>
        <end position="713"/>
    </location>
</feature>
<keyword evidence="4" id="KW-0812">Transmembrane</keyword>
<evidence type="ECO:0000256" key="2">
    <source>
        <dbReference type="ARBA" id="ARBA00023004"/>
    </source>
</evidence>
<dbReference type="KEGG" id="pfy:PFICI_03748"/>
<dbReference type="Gene3D" id="2.120.10.80">
    <property type="entry name" value="Kelch-type beta propeller"/>
    <property type="match status" value="2"/>
</dbReference>
<dbReference type="GO" id="GO:0019760">
    <property type="term" value="P:glucosinolate metabolic process"/>
    <property type="evidence" value="ECO:0007669"/>
    <property type="project" value="UniProtKB-ARBA"/>
</dbReference>
<dbReference type="RefSeq" id="XP_007830520.1">
    <property type="nucleotide sequence ID" value="XM_007832329.1"/>
</dbReference>
<dbReference type="InterPro" id="IPR011043">
    <property type="entry name" value="Gal_Oxase/kelch_b-propeller"/>
</dbReference>
<evidence type="ECO:0000256" key="4">
    <source>
        <dbReference type="SAM" id="Phobius"/>
    </source>
</evidence>
<dbReference type="SUPFAM" id="SSF50965">
    <property type="entry name" value="Galactose oxidase, central domain"/>
    <property type="match status" value="1"/>
</dbReference>
<accession>W3XI50</accession>
<feature type="region of interest" description="Disordered" evidence="3">
    <location>
        <begin position="677"/>
        <end position="713"/>
    </location>
</feature>
<dbReference type="PANTHER" id="PTHR47435:SF4">
    <property type="entry name" value="KELCH REPEAT PROTEIN (AFU_ORTHOLOGUE AFUA_5G12780)"/>
    <property type="match status" value="1"/>
</dbReference>
<keyword evidence="6" id="KW-1185">Reference proteome</keyword>
<dbReference type="GeneID" id="19268761"/>
<dbReference type="Proteomes" id="UP000030651">
    <property type="component" value="Unassembled WGS sequence"/>
</dbReference>